<dbReference type="Proteomes" id="UP000827986">
    <property type="component" value="Unassembled WGS sequence"/>
</dbReference>
<name>A0A9D4AXY5_9SAUR</name>
<accession>A0A9D4AXY5</accession>
<protein>
    <submittedName>
        <fullName evidence="1">Uncharacterized protein</fullName>
    </submittedName>
</protein>
<proteinExistence type="predicted"/>
<sequence>MVVPQIAEDTRAALHLSPPGRLPLGVFVPFELGQGLAPIPIGSMHVAQLPSPSRGSQGSQVQHRAWTAGGWGSGGMSWLMYGACEWAEKRENLPMLPPRYTGRIWDPYYRVNVKW</sequence>
<organism evidence="1 2">
    <name type="scientific">Mauremys mutica</name>
    <name type="common">yellowpond turtle</name>
    <dbReference type="NCBI Taxonomy" id="74926"/>
    <lineage>
        <taxon>Eukaryota</taxon>
        <taxon>Metazoa</taxon>
        <taxon>Chordata</taxon>
        <taxon>Craniata</taxon>
        <taxon>Vertebrata</taxon>
        <taxon>Euteleostomi</taxon>
        <taxon>Archelosauria</taxon>
        <taxon>Testudinata</taxon>
        <taxon>Testudines</taxon>
        <taxon>Cryptodira</taxon>
        <taxon>Durocryptodira</taxon>
        <taxon>Testudinoidea</taxon>
        <taxon>Geoemydidae</taxon>
        <taxon>Geoemydinae</taxon>
        <taxon>Mauremys</taxon>
    </lineage>
</organism>
<dbReference type="EMBL" id="JAHDVG010000481">
    <property type="protein sequence ID" value="KAH1174059.1"/>
    <property type="molecule type" value="Genomic_DNA"/>
</dbReference>
<gene>
    <name evidence="1" type="ORF">KIL84_008453</name>
</gene>
<keyword evidence="2" id="KW-1185">Reference proteome</keyword>
<reference evidence="1" key="1">
    <citation type="submission" date="2021-09" db="EMBL/GenBank/DDBJ databases">
        <title>The genome of Mauremys mutica provides insights into the evolution of semi-aquatic lifestyle.</title>
        <authorList>
            <person name="Gong S."/>
            <person name="Gao Y."/>
        </authorList>
    </citation>
    <scope>NUCLEOTIDE SEQUENCE</scope>
    <source>
        <strain evidence="1">MM-2020</strain>
        <tissue evidence="1">Muscle</tissue>
    </source>
</reference>
<evidence type="ECO:0000313" key="2">
    <source>
        <dbReference type="Proteomes" id="UP000827986"/>
    </source>
</evidence>
<evidence type="ECO:0000313" key="1">
    <source>
        <dbReference type="EMBL" id="KAH1174059.1"/>
    </source>
</evidence>
<comment type="caution">
    <text evidence="1">The sequence shown here is derived from an EMBL/GenBank/DDBJ whole genome shotgun (WGS) entry which is preliminary data.</text>
</comment>
<dbReference type="AlphaFoldDB" id="A0A9D4AXY5"/>